<sequence length="443" mass="48582">MRTLYSADLIYTDGAFQQSYAMCVNNGEIEAIGPQENMSRLYSHVPLVAMDGKAIVPGTVNAHNHSFQSLLRGIAADQPFLEWRDKALYRYTPFLDEDAIYTGALFAFGEMLKYGATTVSDFFYVHRGGVETDEAVIQAAKDVGIRLVFARTMYDWAGAPEAYQESVDEAVARTRKLAAKYESDPMVSIQPAPHSPHAASPEMIKAGHRLAQELGTPFHIHVAEEPFEVDETLNAYGLRPVHYLDSLGVVDESMIAIHLVWLDDSEVTLLGNKGAGLAYCPSSNMFLSDGVTRIPDLQQAGVRIGLGSDGACSNNRISVFEEMRMCSLLQKVTRLDGTCITGKQVFEMGTQTGAALLKLQTGELKKGFRADFIALDLNDFSLSPRTDLLANLVYAMQPTAIADVFVDGKHVVANKQLVTQSEKAIVEKVGRLHQTWAHALAAQ</sequence>
<dbReference type="CDD" id="cd01298">
    <property type="entry name" value="ATZ_TRZ_like"/>
    <property type="match status" value="1"/>
</dbReference>
<dbReference type="PANTHER" id="PTHR43794">
    <property type="entry name" value="AMINOHYDROLASE SSNA-RELATED"/>
    <property type="match status" value="1"/>
</dbReference>
<protein>
    <submittedName>
        <fullName evidence="3">S-adenosylhomocysteine deaminase</fullName>
    </submittedName>
</protein>
<dbReference type="InterPro" id="IPR006680">
    <property type="entry name" value="Amidohydro-rel"/>
</dbReference>
<dbReference type="Proteomes" id="UP000216207">
    <property type="component" value="Unassembled WGS sequence"/>
</dbReference>
<keyword evidence="1" id="KW-0378">Hydrolase</keyword>
<dbReference type="Pfam" id="PF01979">
    <property type="entry name" value="Amidohydro_1"/>
    <property type="match status" value="1"/>
</dbReference>
<evidence type="ECO:0000256" key="1">
    <source>
        <dbReference type="ARBA" id="ARBA00022801"/>
    </source>
</evidence>
<dbReference type="GO" id="GO:0016810">
    <property type="term" value="F:hydrolase activity, acting on carbon-nitrogen (but not peptide) bonds"/>
    <property type="evidence" value="ECO:0007669"/>
    <property type="project" value="InterPro"/>
</dbReference>
<proteinExistence type="predicted"/>
<dbReference type="InterPro" id="IPR032466">
    <property type="entry name" value="Metal_Hydrolase"/>
</dbReference>
<gene>
    <name evidence="3" type="ORF">CHH72_08460</name>
</gene>
<accession>A0A268P0P5</accession>
<dbReference type="InterPro" id="IPR011059">
    <property type="entry name" value="Metal-dep_hydrolase_composite"/>
</dbReference>
<name>A0A268P0P5_SHOCL</name>
<dbReference type="PANTHER" id="PTHR43794:SF11">
    <property type="entry name" value="AMIDOHYDROLASE-RELATED DOMAIN-CONTAINING PROTEIN"/>
    <property type="match status" value="1"/>
</dbReference>
<dbReference type="InterPro" id="IPR050287">
    <property type="entry name" value="MTA/SAH_deaminase"/>
</dbReference>
<dbReference type="Gene3D" id="3.20.20.140">
    <property type="entry name" value="Metal-dependent hydrolases"/>
    <property type="match status" value="1"/>
</dbReference>
<dbReference type="RefSeq" id="WP_035203042.1">
    <property type="nucleotide sequence ID" value="NZ_BOQQ01000001.1"/>
</dbReference>
<reference evidence="3 4" key="1">
    <citation type="submission" date="2017-07" db="EMBL/GenBank/DDBJ databases">
        <title>Isolation and whole genome analysis of endospore-forming bacteria from heroin.</title>
        <authorList>
            <person name="Kalinowski J."/>
            <person name="Ahrens B."/>
            <person name="Al-Dilaimi A."/>
            <person name="Winkler A."/>
            <person name="Wibberg D."/>
            <person name="Schleenbecker U."/>
            <person name="Ruckert C."/>
            <person name="Wolfel R."/>
            <person name="Grass G."/>
        </authorList>
    </citation>
    <scope>NUCLEOTIDE SEQUENCE [LARGE SCALE GENOMIC DNA]</scope>
    <source>
        <strain evidence="3 4">7539</strain>
    </source>
</reference>
<dbReference type="AlphaFoldDB" id="A0A268P0P5"/>
<dbReference type="EMBL" id="NPCC01000009">
    <property type="protein sequence ID" value="PAE89312.1"/>
    <property type="molecule type" value="Genomic_DNA"/>
</dbReference>
<dbReference type="SUPFAM" id="SSF51338">
    <property type="entry name" value="Composite domain of metallo-dependent hydrolases"/>
    <property type="match status" value="1"/>
</dbReference>
<evidence type="ECO:0000259" key="2">
    <source>
        <dbReference type="Pfam" id="PF01979"/>
    </source>
</evidence>
<comment type="caution">
    <text evidence="3">The sequence shown here is derived from an EMBL/GenBank/DDBJ whole genome shotgun (WGS) entry which is preliminary data.</text>
</comment>
<dbReference type="Gene3D" id="2.30.40.10">
    <property type="entry name" value="Urease, subunit C, domain 1"/>
    <property type="match status" value="1"/>
</dbReference>
<organism evidence="3 4">
    <name type="scientific">Shouchella clausii</name>
    <name type="common">Alkalihalobacillus clausii</name>
    <dbReference type="NCBI Taxonomy" id="79880"/>
    <lineage>
        <taxon>Bacteria</taxon>
        <taxon>Bacillati</taxon>
        <taxon>Bacillota</taxon>
        <taxon>Bacilli</taxon>
        <taxon>Bacillales</taxon>
        <taxon>Bacillaceae</taxon>
        <taxon>Shouchella</taxon>
    </lineage>
</organism>
<evidence type="ECO:0000313" key="4">
    <source>
        <dbReference type="Proteomes" id="UP000216207"/>
    </source>
</evidence>
<feature type="domain" description="Amidohydrolase-related" evidence="2">
    <location>
        <begin position="55"/>
        <end position="411"/>
    </location>
</feature>
<evidence type="ECO:0000313" key="3">
    <source>
        <dbReference type="EMBL" id="PAE89312.1"/>
    </source>
</evidence>
<dbReference type="SUPFAM" id="SSF51556">
    <property type="entry name" value="Metallo-dependent hydrolases"/>
    <property type="match status" value="1"/>
</dbReference>